<organism evidence="2 3">
    <name type="scientific">Neomoorella humiferrea</name>
    <dbReference type="NCBI Taxonomy" id="676965"/>
    <lineage>
        <taxon>Bacteria</taxon>
        <taxon>Bacillati</taxon>
        <taxon>Bacillota</taxon>
        <taxon>Clostridia</taxon>
        <taxon>Neomoorellales</taxon>
        <taxon>Neomoorellaceae</taxon>
        <taxon>Neomoorella</taxon>
    </lineage>
</organism>
<dbReference type="AlphaFoldDB" id="A0A2T0AQC8"/>
<gene>
    <name evidence="2" type="ORF">MOHU_16830</name>
</gene>
<dbReference type="Pfam" id="PF08279">
    <property type="entry name" value="HTH_11"/>
    <property type="match status" value="1"/>
</dbReference>
<evidence type="ECO:0000313" key="2">
    <source>
        <dbReference type="EMBL" id="PRR71257.1"/>
    </source>
</evidence>
<keyword evidence="3" id="KW-1185">Reference proteome</keyword>
<dbReference type="OrthoDB" id="9815009at2"/>
<evidence type="ECO:0000259" key="1">
    <source>
        <dbReference type="Pfam" id="PF08279"/>
    </source>
</evidence>
<dbReference type="EMBL" id="PVXM01000043">
    <property type="protein sequence ID" value="PRR71257.1"/>
    <property type="molecule type" value="Genomic_DNA"/>
</dbReference>
<dbReference type="Gene3D" id="1.10.10.10">
    <property type="entry name" value="Winged helix-like DNA-binding domain superfamily/Winged helix DNA-binding domain"/>
    <property type="match status" value="1"/>
</dbReference>
<evidence type="ECO:0000313" key="3">
    <source>
        <dbReference type="Proteomes" id="UP000238415"/>
    </source>
</evidence>
<dbReference type="SUPFAM" id="SSF46785">
    <property type="entry name" value="Winged helix' DNA-binding domain"/>
    <property type="match status" value="1"/>
</dbReference>
<reference evidence="2 3" key="1">
    <citation type="submission" date="2018-03" db="EMBL/GenBank/DDBJ databases">
        <title>Genome sequence of Moorella humiferrea DSM 23265.</title>
        <authorList>
            <person name="Poehlein A."/>
            <person name="Daniel R."/>
        </authorList>
    </citation>
    <scope>NUCLEOTIDE SEQUENCE [LARGE SCALE GENOMIC DNA]</scope>
    <source>
        <strain evidence="2 3">DSM 23265</strain>
    </source>
</reference>
<dbReference type="InterPro" id="IPR036388">
    <property type="entry name" value="WH-like_DNA-bd_sf"/>
</dbReference>
<dbReference type="Proteomes" id="UP000238415">
    <property type="component" value="Unassembled WGS sequence"/>
</dbReference>
<accession>A0A2T0AQC8</accession>
<dbReference type="InterPro" id="IPR013196">
    <property type="entry name" value="HTH_11"/>
</dbReference>
<proteinExistence type="predicted"/>
<dbReference type="InterPro" id="IPR036390">
    <property type="entry name" value="WH_DNA-bd_sf"/>
</dbReference>
<protein>
    <submittedName>
        <fullName evidence="2">HTH domain protein</fullName>
    </submittedName>
</protein>
<dbReference type="RefSeq" id="WP_106005638.1">
    <property type="nucleotide sequence ID" value="NZ_CP136419.1"/>
</dbReference>
<comment type="caution">
    <text evidence="2">The sequence shown here is derived from an EMBL/GenBank/DDBJ whole genome shotgun (WGS) entry which is preliminary data.</text>
</comment>
<feature type="domain" description="Helix-turn-helix type 11" evidence="1">
    <location>
        <begin position="147"/>
        <end position="193"/>
    </location>
</feature>
<sequence>MLNPMTGKPFAWDEYYSATDTILIFGLENDFSAQICDVAAQLNVKVYECSVIEDLIAIPAFMAIVNPQEISQEDAALLFELWQEHDSSEFKVIFVEKPCSHWPSPLPSCVKVDPGLFADLQKLRLSILKQKTSANRQERIARQCEERISRILMILKRLQKGPVKTRELAKEFKVSVRTVQRDIRILERIGKPIGYDEQEKAFFLLTRERLWE</sequence>
<name>A0A2T0AQC8_9FIRM</name>